<dbReference type="Proteomes" id="UP001481413">
    <property type="component" value="Unassembled WGS sequence"/>
</dbReference>
<organism evidence="10 11">
    <name type="scientific">Thalassolituus maritimus</name>
    <dbReference type="NCBI Taxonomy" id="484498"/>
    <lineage>
        <taxon>Bacteria</taxon>
        <taxon>Pseudomonadati</taxon>
        <taxon>Pseudomonadota</taxon>
        <taxon>Gammaproteobacteria</taxon>
        <taxon>Oceanospirillales</taxon>
        <taxon>Oceanospirillaceae</taxon>
        <taxon>Thalassolituus</taxon>
    </lineage>
</organism>
<keyword evidence="5 7" id="KW-1133">Transmembrane helix</keyword>
<keyword evidence="6 7" id="KW-0472">Membrane</keyword>
<dbReference type="PANTHER" id="PTHR33778">
    <property type="entry name" value="PROTEIN MGTC"/>
    <property type="match status" value="1"/>
</dbReference>
<keyword evidence="4 7" id="KW-0812">Transmembrane</keyword>
<comment type="similarity">
    <text evidence="2 7">Belongs to the MgtC/SapB family.</text>
</comment>
<evidence type="ECO:0000256" key="5">
    <source>
        <dbReference type="ARBA" id="ARBA00022989"/>
    </source>
</evidence>
<evidence type="ECO:0000313" key="11">
    <source>
        <dbReference type="Proteomes" id="UP001481413"/>
    </source>
</evidence>
<evidence type="ECO:0000256" key="3">
    <source>
        <dbReference type="ARBA" id="ARBA00022475"/>
    </source>
</evidence>
<accession>A0ABP9ZVV3</accession>
<evidence type="ECO:0000256" key="8">
    <source>
        <dbReference type="SAM" id="MobiDB-lite"/>
    </source>
</evidence>
<dbReference type="InterPro" id="IPR003416">
    <property type="entry name" value="MgtC/SapB/SrpB/YhiD_fam"/>
</dbReference>
<feature type="compositionally biased region" description="Basic and acidic residues" evidence="8">
    <location>
        <begin position="152"/>
        <end position="171"/>
    </location>
</feature>
<evidence type="ECO:0000256" key="7">
    <source>
        <dbReference type="RuleBase" id="RU365041"/>
    </source>
</evidence>
<dbReference type="RefSeq" id="WP_353293194.1">
    <property type="nucleotide sequence ID" value="NZ_BAABWH010000001.1"/>
</dbReference>
<dbReference type="PRINTS" id="PR01837">
    <property type="entry name" value="MGTCSAPBPROT"/>
</dbReference>
<evidence type="ECO:0000256" key="4">
    <source>
        <dbReference type="ARBA" id="ARBA00022692"/>
    </source>
</evidence>
<dbReference type="PANTHER" id="PTHR33778:SF1">
    <property type="entry name" value="MAGNESIUM TRANSPORTER YHID-RELATED"/>
    <property type="match status" value="1"/>
</dbReference>
<evidence type="ECO:0000256" key="2">
    <source>
        <dbReference type="ARBA" id="ARBA00009298"/>
    </source>
</evidence>
<sequence length="171" mass="18176">MTEIEWAQMLDHFIRLGIAFLLAVPVAVNRELRSKGVGLRTFPLVSVASCGYMLLAMQVYSGSAAEAKVMYGLITGIGFIGGGAILKKGSNVSGTATAASIWNTGAIGVSVAYSHYEIAITLSVINFLVLQFGGVIKQEAQSSPDSAEDEVERDKRADPDQAKEKPLTHGE</sequence>
<keyword evidence="7" id="KW-0997">Cell inner membrane</keyword>
<evidence type="ECO:0000256" key="1">
    <source>
        <dbReference type="ARBA" id="ARBA00004651"/>
    </source>
</evidence>
<name>A0ABP9ZVV3_9GAMM</name>
<comment type="caution">
    <text evidence="10">The sequence shown here is derived from an EMBL/GenBank/DDBJ whole genome shotgun (WGS) entry which is preliminary data.</text>
</comment>
<dbReference type="EMBL" id="BAABWH010000001">
    <property type="protein sequence ID" value="GAA6144259.1"/>
    <property type="molecule type" value="Genomic_DNA"/>
</dbReference>
<evidence type="ECO:0000256" key="6">
    <source>
        <dbReference type="ARBA" id="ARBA00023136"/>
    </source>
</evidence>
<keyword evidence="3" id="KW-1003">Cell membrane</keyword>
<feature type="transmembrane region" description="Helical" evidence="7">
    <location>
        <begin position="12"/>
        <end position="29"/>
    </location>
</feature>
<feature type="region of interest" description="Disordered" evidence="8">
    <location>
        <begin position="139"/>
        <end position="171"/>
    </location>
</feature>
<feature type="domain" description="MgtC/SapB/SrpB/YhiD N-terminal" evidence="9">
    <location>
        <begin position="16"/>
        <end position="136"/>
    </location>
</feature>
<comment type="subcellular location">
    <subcellularLocation>
        <location evidence="7">Cell inner membrane</location>
        <topology evidence="7">Multi-pass membrane protein</topology>
    </subcellularLocation>
    <subcellularLocation>
        <location evidence="1">Cell membrane</location>
        <topology evidence="1">Multi-pass membrane protein</topology>
    </subcellularLocation>
</comment>
<feature type="transmembrane region" description="Helical" evidence="7">
    <location>
        <begin position="41"/>
        <end position="63"/>
    </location>
</feature>
<proteinExistence type="inferred from homology"/>
<evidence type="ECO:0000259" key="9">
    <source>
        <dbReference type="Pfam" id="PF02308"/>
    </source>
</evidence>
<dbReference type="Pfam" id="PF02308">
    <property type="entry name" value="MgtC"/>
    <property type="match status" value="1"/>
</dbReference>
<evidence type="ECO:0000313" key="10">
    <source>
        <dbReference type="EMBL" id="GAA6144259.1"/>
    </source>
</evidence>
<feature type="transmembrane region" description="Helical" evidence="7">
    <location>
        <begin position="69"/>
        <end position="86"/>
    </location>
</feature>
<protein>
    <recommendedName>
        <fullName evidence="7">Protein MgtC</fullName>
    </recommendedName>
</protein>
<dbReference type="InterPro" id="IPR049177">
    <property type="entry name" value="MgtC_SapB_SrpB_YhiD_N"/>
</dbReference>
<keyword evidence="11" id="KW-1185">Reference proteome</keyword>
<gene>
    <name evidence="10" type="ORF">NBRC116585_03760</name>
</gene>
<reference evidence="10 11" key="1">
    <citation type="submission" date="2024-04" db="EMBL/GenBank/DDBJ databases">
        <title>Draft genome sequence of Thalassolituus maritimus NBRC 116585.</title>
        <authorList>
            <person name="Miyakawa T."/>
            <person name="Kusuya Y."/>
            <person name="Miura T."/>
        </authorList>
    </citation>
    <scope>NUCLEOTIDE SEQUENCE [LARGE SCALE GENOMIC DNA]</scope>
    <source>
        <strain evidence="10 11">5NW40-0001</strain>
    </source>
</reference>